<dbReference type="EC" id="2.7.13.3" evidence="2"/>
<evidence type="ECO:0000256" key="3">
    <source>
        <dbReference type="SAM" id="Coils"/>
    </source>
</evidence>
<dbReference type="InterPro" id="IPR036890">
    <property type="entry name" value="HATPase_C_sf"/>
</dbReference>
<keyword evidence="3" id="KW-0175">Coiled coil</keyword>
<dbReference type="AlphaFoldDB" id="A0A545UET2"/>
<dbReference type="PROSITE" id="PS50109">
    <property type="entry name" value="HIS_KIN"/>
    <property type="match status" value="1"/>
</dbReference>
<dbReference type="Gene3D" id="1.10.287.130">
    <property type="match status" value="1"/>
</dbReference>
<feature type="coiled-coil region" evidence="3">
    <location>
        <begin position="228"/>
        <end position="283"/>
    </location>
</feature>
<evidence type="ECO:0000259" key="5">
    <source>
        <dbReference type="PROSITE" id="PS50109"/>
    </source>
</evidence>
<dbReference type="OrthoDB" id="1931120at2"/>
<dbReference type="Pfam" id="PF02518">
    <property type="entry name" value="HATPase_c"/>
    <property type="match status" value="1"/>
</dbReference>
<sequence>MVLTDRTERICLMRAVLQKEKIVKSVYLLIFLLAIFGLSVAALILLFDNIDRKAETKIAEYHIATELYARSLVEIIVNAKADTLSSHHDEKKHSSLKPTHFGSIEKLENIQYEIKKVVNLISLTNRKFNDPAFSPATSRLKESYLRFEKNFKVMAKSNSKKIVPLFEELLNRSEQLMKLHKRSYRALLEKKRKENYNETNILLVIVLSLSVVLLLVVRIILKQIYSSLEEKVSAREAMENLNANLERIVEIRTRELKDTNCELKKTITNLEKTQEQLIESEKMASLGNLVAGIAHEVNTPLGVGVTAITFLQHECKNLATFYQQGKLTETAFKNFISTSSESCTMLKSNLDRAVDLVKSFKQVAVDRTHEDFRQINMKSYIDQVLQSLHPKLRKTSHEVNLICPSNLECSTNPGALSQILTNLIINSLIHGFENIDCGKITIDVSKSGDRVEIMYKDNGSGVPAHARKKIFEPFFTTRRGKGGSGLGMHIVYNLVTQSLDGTIKLDKEEAYGAVFKIDFPIHHN</sequence>
<keyword evidence="4" id="KW-1133">Transmembrane helix</keyword>
<keyword evidence="4" id="KW-0472">Membrane</keyword>
<evidence type="ECO:0000313" key="6">
    <source>
        <dbReference type="EMBL" id="TQV87974.1"/>
    </source>
</evidence>
<reference evidence="6 7" key="1">
    <citation type="submission" date="2019-07" db="EMBL/GenBank/DDBJ databases">
        <title>Draft genome for Aliikangiella sp. M105.</title>
        <authorList>
            <person name="Wang G."/>
        </authorList>
    </citation>
    <scope>NUCLEOTIDE SEQUENCE [LARGE SCALE GENOMIC DNA]</scope>
    <source>
        <strain evidence="6 7">M105</strain>
    </source>
</reference>
<dbReference type="EMBL" id="VIKS01000005">
    <property type="protein sequence ID" value="TQV87974.1"/>
    <property type="molecule type" value="Genomic_DNA"/>
</dbReference>
<feature type="domain" description="Histidine kinase" evidence="5">
    <location>
        <begin position="292"/>
        <end position="523"/>
    </location>
</feature>
<comment type="caution">
    <text evidence="6">The sequence shown here is derived from an EMBL/GenBank/DDBJ whole genome shotgun (WGS) entry which is preliminary data.</text>
</comment>
<evidence type="ECO:0000256" key="2">
    <source>
        <dbReference type="ARBA" id="ARBA00012438"/>
    </source>
</evidence>
<evidence type="ECO:0000313" key="7">
    <source>
        <dbReference type="Proteomes" id="UP000315439"/>
    </source>
</evidence>
<feature type="transmembrane region" description="Helical" evidence="4">
    <location>
        <begin position="200"/>
        <end position="221"/>
    </location>
</feature>
<accession>A0A545UET2</accession>
<organism evidence="6 7">
    <name type="scientific">Aliikangiella coralliicola</name>
    <dbReference type="NCBI Taxonomy" id="2592383"/>
    <lineage>
        <taxon>Bacteria</taxon>
        <taxon>Pseudomonadati</taxon>
        <taxon>Pseudomonadota</taxon>
        <taxon>Gammaproteobacteria</taxon>
        <taxon>Oceanospirillales</taxon>
        <taxon>Pleioneaceae</taxon>
        <taxon>Aliikangiella</taxon>
    </lineage>
</organism>
<dbReference type="PRINTS" id="PR00344">
    <property type="entry name" value="BCTRLSENSOR"/>
</dbReference>
<feature type="transmembrane region" description="Helical" evidence="4">
    <location>
        <begin position="26"/>
        <end position="47"/>
    </location>
</feature>
<dbReference type="InterPro" id="IPR003594">
    <property type="entry name" value="HATPase_dom"/>
</dbReference>
<proteinExistence type="predicted"/>
<gene>
    <name evidence="6" type="ORF">FLL46_09165</name>
</gene>
<dbReference type="SMART" id="SM00387">
    <property type="entry name" value="HATPase_c"/>
    <property type="match status" value="1"/>
</dbReference>
<keyword evidence="4" id="KW-0812">Transmembrane</keyword>
<protein>
    <recommendedName>
        <fullName evidence="2">histidine kinase</fullName>
        <ecNumber evidence="2">2.7.13.3</ecNumber>
    </recommendedName>
</protein>
<dbReference type="InterPro" id="IPR005467">
    <property type="entry name" value="His_kinase_dom"/>
</dbReference>
<keyword evidence="7" id="KW-1185">Reference proteome</keyword>
<comment type="catalytic activity">
    <reaction evidence="1">
        <text>ATP + protein L-histidine = ADP + protein N-phospho-L-histidine.</text>
        <dbReference type="EC" id="2.7.13.3"/>
    </reaction>
</comment>
<name>A0A545UET2_9GAMM</name>
<evidence type="ECO:0000256" key="4">
    <source>
        <dbReference type="SAM" id="Phobius"/>
    </source>
</evidence>
<dbReference type="Gene3D" id="3.30.565.10">
    <property type="entry name" value="Histidine kinase-like ATPase, C-terminal domain"/>
    <property type="match status" value="1"/>
</dbReference>
<dbReference type="GO" id="GO:0004673">
    <property type="term" value="F:protein histidine kinase activity"/>
    <property type="evidence" value="ECO:0007669"/>
    <property type="project" value="UniProtKB-EC"/>
</dbReference>
<dbReference type="SUPFAM" id="SSF55874">
    <property type="entry name" value="ATPase domain of HSP90 chaperone/DNA topoisomerase II/histidine kinase"/>
    <property type="match status" value="1"/>
</dbReference>
<dbReference type="Proteomes" id="UP000315439">
    <property type="component" value="Unassembled WGS sequence"/>
</dbReference>
<dbReference type="PANTHER" id="PTHR43065:SF47">
    <property type="match status" value="1"/>
</dbReference>
<evidence type="ECO:0000256" key="1">
    <source>
        <dbReference type="ARBA" id="ARBA00000085"/>
    </source>
</evidence>
<dbReference type="InterPro" id="IPR004358">
    <property type="entry name" value="Sig_transdc_His_kin-like_C"/>
</dbReference>
<dbReference type="PANTHER" id="PTHR43065">
    <property type="entry name" value="SENSOR HISTIDINE KINASE"/>
    <property type="match status" value="1"/>
</dbReference>